<dbReference type="Proteomes" id="UP000551563">
    <property type="component" value="Unassembled WGS sequence"/>
</dbReference>
<reference evidence="1 2" key="1">
    <citation type="journal article" date="2020" name="Biotechnol. Biofuels">
        <title>New insights from the biogas microbiome by comprehensive genome-resolved metagenomics of nearly 1600 species originating from multiple anaerobic digesters.</title>
        <authorList>
            <person name="Campanaro S."/>
            <person name="Treu L."/>
            <person name="Rodriguez-R L.M."/>
            <person name="Kovalovszki A."/>
            <person name="Ziels R.M."/>
            <person name="Maus I."/>
            <person name="Zhu X."/>
            <person name="Kougias P.G."/>
            <person name="Basile A."/>
            <person name="Luo G."/>
            <person name="Schluter A."/>
            <person name="Konstantinidis K.T."/>
            <person name="Angelidaki I."/>
        </authorList>
    </citation>
    <scope>NUCLEOTIDE SEQUENCE [LARGE SCALE GENOMIC DNA]</scope>
    <source>
        <strain evidence="1">AS04akNAM_66</strain>
    </source>
</reference>
<name>A0A7V6P865_9HYPH</name>
<proteinExistence type="predicted"/>
<organism evidence="1 2">
    <name type="scientific">Brucella intermedia</name>
    <dbReference type="NCBI Taxonomy" id="94625"/>
    <lineage>
        <taxon>Bacteria</taxon>
        <taxon>Pseudomonadati</taxon>
        <taxon>Pseudomonadota</taxon>
        <taxon>Alphaproteobacteria</taxon>
        <taxon>Hyphomicrobiales</taxon>
        <taxon>Brucellaceae</taxon>
        <taxon>Brucella/Ochrobactrum group</taxon>
        <taxon>Brucella</taxon>
    </lineage>
</organism>
<protein>
    <submittedName>
        <fullName evidence="1">Uncharacterized protein</fullName>
    </submittedName>
</protein>
<evidence type="ECO:0000313" key="1">
    <source>
        <dbReference type="EMBL" id="HHV66108.1"/>
    </source>
</evidence>
<dbReference type="EMBL" id="DUMN01000014">
    <property type="protein sequence ID" value="HHV66108.1"/>
    <property type="molecule type" value="Genomic_DNA"/>
</dbReference>
<dbReference type="AlphaFoldDB" id="A0A7V6P865"/>
<comment type="caution">
    <text evidence="1">The sequence shown here is derived from an EMBL/GenBank/DDBJ whole genome shotgun (WGS) entry which is preliminary data.</text>
</comment>
<dbReference type="RefSeq" id="WP_151658547.1">
    <property type="nucleotide sequence ID" value="NZ_CADEAQ010000002.1"/>
</dbReference>
<gene>
    <name evidence="1" type="ORF">GXX48_00445</name>
</gene>
<sequence>MADSENSTTMPQFTPGNLLKSIEPFREAVLRDASERLAASKADLHDRSGVDPVVSYWRRWSATHARSNELCRLQQGLETKLLKKISSLPQAEQERVSSRIFHSIDQIRGHDAGSEVADVQEYAITELQEAKINWHEVNDELDYRSAYRDHLQILDREFELAEALFNAPAKTLVGIVAKLHCILEMRDPLGVEEGEPWPLLRSILFDLLRVEKDTSW</sequence>
<evidence type="ECO:0000313" key="2">
    <source>
        <dbReference type="Proteomes" id="UP000551563"/>
    </source>
</evidence>
<accession>A0A7V6P865</accession>